<dbReference type="GO" id="GO:0005634">
    <property type="term" value="C:nucleus"/>
    <property type="evidence" value="ECO:0007669"/>
    <property type="project" value="UniProtKB-SubCell"/>
</dbReference>
<dbReference type="GO" id="GO:0030182">
    <property type="term" value="P:neuron differentiation"/>
    <property type="evidence" value="ECO:0007669"/>
    <property type="project" value="TreeGrafter"/>
</dbReference>
<dbReference type="HOGENOM" id="CLU_042927_1_1_1"/>
<dbReference type="PANTHER" id="PTHR11211">
    <property type="entry name" value="IROQUOIS-CLASS HOMEODOMAIN PROTEIN IRX"/>
    <property type="match status" value="1"/>
</dbReference>
<reference evidence="3 4" key="1">
    <citation type="journal article" date="2011" name="Nature">
        <title>A high-resolution map of human evolutionary constraint using 29 mammals.</title>
        <authorList>
            <person name="Lindblad-Toh K."/>
            <person name="Garber M."/>
            <person name="Zuk O."/>
            <person name="Lin M.F."/>
            <person name="Parker B.J."/>
            <person name="Washietl S."/>
            <person name="Kheradpour P."/>
            <person name="Ernst J."/>
            <person name="Jordan G."/>
            <person name="Mauceli E."/>
            <person name="Ward L.D."/>
            <person name="Lowe C.B."/>
            <person name="Holloway A.K."/>
            <person name="Clamp M."/>
            <person name="Gnerre S."/>
            <person name="Alfoldi J."/>
            <person name="Beal K."/>
            <person name="Chang J."/>
            <person name="Clawson H."/>
            <person name="Cuff J."/>
            <person name="Di Palma F."/>
            <person name="Fitzgerald S."/>
            <person name="Flicek P."/>
            <person name="Guttman M."/>
            <person name="Hubisz M.J."/>
            <person name="Jaffe D.B."/>
            <person name="Jungreis I."/>
            <person name="Kent W.J."/>
            <person name="Kostka D."/>
            <person name="Lara M."/>
            <person name="Martins A.L."/>
            <person name="Massingham T."/>
            <person name="Moltke I."/>
            <person name="Raney B.J."/>
            <person name="Rasmussen M.D."/>
            <person name="Robinson J."/>
            <person name="Stark A."/>
            <person name="Vilella A.J."/>
            <person name="Wen J."/>
            <person name="Xie X."/>
            <person name="Zody M.C."/>
            <person name="Baldwin J."/>
            <person name="Bloom T."/>
            <person name="Chin C.W."/>
            <person name="Heiman D."/>
            <person name="Nicol R."/>
            <person name="Nusbaum C."/>
            <person name="Young S."/>
            <person name="Wilkinson J."/>
            <person name="Worley K.C."/>
            <person name="Kovar C.L."/>
            <person name="Muzny D.M."/>
            <person name="Gibbs R.A."/>
            <person name="Cree A."/>
            <person name="Dihn H.H."/>
            <person name="Fowler G."/>
            <person name="Jhangiani S."/>
            <person name="Joshi V."/>
            <person name="Lee S."/>
            <person name="Lewis L.R."/>
            <person name="Nazareth L.V."/>
            <person name="Okwuonu G."/>
            <person name="Santibanez J."/>
            <person name="Warren W.C."/>
            <person name="Mardis E.R."/>
            <person name="Weinstock G.M."/>
            <person name="Wilson R.K."/>
            <person name="Delehaunty K."/>
            <person name="Dooling D."/>
            <person name="Fronik C."/>
            <person name="Fulton L."/>
            <person name="Fulton B."/>
            <person name="Graves T."/>
            <person name="Minx P."/>
            <person name="Sodergren E."/>
            <person name="Birney E."/>
            <person name="Margulies E.H."/>
            <person name="Herrero J."/>
            <person name="Green E.D."/>
            <person name="Haussler D."/>
            <person name="Siepel A."/>
            <person name="Goldman N."/>
            <person name="Pollard K.S."/>
            <person name="Pedersen J.S."/>
            <person name="Lander E.S."/>
            <person name="Kellis M."/>
        </authorList>
    </citation>
    <scope>NUCLEOTIDE SEQUENCE [LARGE SCALE GENOMIC DNA]</scope>
    <source>
        <strain evidence="4">Thorbecke</strain>
    </source>
</reference>
<dbReference type="eggNOG" id="KOG0773">
    <property type="taxonomic scope" value="Eukaryota"/>
</dbReference>
<dbReference type="GO" id="GO:0048468">
    <property type="term" value="P:cell development"/>
    <property type="evidence" value="ECO:0007669"/>
    <property type="project" value="TreeGrafter"/>
</dbReference>
<dbReference type="GeneTree" id="ENSGT00940000158596"/>
<evidence type="ECO:0000313" key="4">
    <source>
        <dbReference type="Proteomes" id="UP000001811"/>
    </source>
</evidence>
<dbReference type="GO" id="GO:0000981">
    <property type="term" value="F:DNA-binding transcription factor activity, RNA polymerase II-specific"/>
    <property type="evidence" value="ECO:0007669"/>
    <property type="project" value="TreeGrafter"/>
</dbReference>
<reference evidence="3" key="3">
    <citation type="submission" date="2025-09" db="UniProtKB">
        <authorList>
            <consortium name="Ensembl"/>
        </authorList>
    </citation>
    <scope>IDENTIFICATION</scope>
    <source>
        <strain evidence="3">Thorbecke</strain>
    </source>
</reference>
<protein>
    <submittedName>
        <fullName evidence="3">Uncharacterized protein</fullName>
    </submittedName>
</protein>
<evidence type="ECO:0000256" key="1">
    <source>
        <dbReference type="ARBA" id="ARBA00004123"/>
    </source>
</evidence>
<name>G1T7Q0_RABIT</name>
<sequence length="269" mass="27991">MGRCGDARPIIPTHPGFFAVGGWQRCCSVAAARPGGPRAPRGSGSQKLRASCCGPRGSLSSRVRKVCGARARINRLSRSALPAPRSPQPAAAAAPPSRTPPATPAMSYTQFGYPYSSAPQFLMAANSLSACCESGGRTLAEPGPAASAQAPVYCPVYESRLLATARHELNSAAALWRLRRPLRGAHRATANYVTYGSDASAFYSLVRGAPHPRCLAPGRGPGVPGHCAFRVGLARGDGQAGLACRTPSLPWGSSLGPRRGLPRAMRSPP</sequence>
<dbReference type="PaxDb" id="9986-ENSOCUP00000012544"/>
<dbReference type="STRING" id="9986.ENSOCUP00000012544"/>
<dbReference type="Ensembl" id="ENSOCUT00000014591.3">
    <property type="protein sequence ID" value="ENSOCUP00000012544.3"/>
    <property type="gene ID" value="ENSOCUG00000014593.3"/>
</dbReference>
<feature type="compositionally biased region" description="Low complexity" evidence="2">
    <location>
        <begin position="78"/>
        <end position="96"/>
    </location>
</feature>
<comment type="subcellular location">
    <subcellularLocation>
        <location evidence="1">Nucleus</location>
    </subcellularLocation>
</comment>
<proteinExistence type="predicted"/>
<dbReference type="AlphaFoldDB" id="G1T7Q0"/>
<keyword evidence="4" id="KW-1185">Reference proteome</keyword>
<dbReference type="GO" id="GO:0000978">
    <property type="term" value="F:RNA polymerase II cis-regulatory region sequence-specific DNA binding"/>
    <property type="evidence" value="ECO:0007669"/>
    <property type="project" value="TreeGrafter"/>
</dbReference>
<feature type="region of interest" description="Disordered" evidence="2">
    <location>
        <begin position="78"/>
        <end position="105"/>
    </location>
</feature>
<evidence type="ECO:0000256" key="2">
    <source>
        <dbReference type="SAM" id="MobiDB-lite"/>
    </source>
</evidence>
<reference evidence="3" key="2">
    <citation type="submission" date="2025-08" db="UniProtKB">
        <authorList>
            <consortium name="Ensembl"/>
        </authorList>
    </citation>
    <scope>IDENTIFICATION</scope>
    <source>
        <strain evidence="3">Thorbecke</strain>
    </source>
</reference>
<dbReference type="InParanoid" id="G1T7Q0"/>
<dbReference type="Bgee" id="ENSOCUG00000014593">
    <property type="expression patterns" value="Expressed in skin of back and 4 other cell types or tissues"/>
</dbReference>
<dbReference type="Proteomes" id="UP000001811">
    <property type="component" value="Unplaced"/>
</dbReference>
<dbReference type="PANTHER" id="PTHR11211:SF16">
    <property type="entry name" value="IROQUOIS-CLASS HOMEODOMAIN PROTEIN IRX-4"/>
    <property type="match status" value="1"/>
</dbReference>
<evidence type="ECO:0000313" key="3">
    <source>
        <dbReference type="Ensembl" id="ENSOCUP00000012544.3"/>
    </source>
</evidence>
<accession>G1T7Q0</accession>
<organism evidence="3 4">
    <name type="scientific">Oryctolagus cuniculus</name>
    <name type="common">Rabbit</name>
    <dbReference type="NCBI Taxonomy" id="9986"/>
    <lineage>
        <taxon>Eukaryota</taxon>
        <taxon>Metazoa</taxon>
        <taxon>Chordata</taxon>
        <taxon>Craniata</taxon>
        <taxon>Vertebrata</taxon>
        <taxon>Euteleostomi</taxon>
        <taxon>Mammalia</taxon>
        <taxon>Eutheria</taxon>
        <taxon>Euarchontoglires</taxon>
        <taxon>Glires</taxon>
        <taxon>Lagomorpha</taxon>
        <taxon>Leporidae</taxon>
        <taxon>Oryctolagus</taxon>
    </lineage>
</organism>